<feature type="active site" description="Proton donor" evidence="7">
    <location>
        <position position="373"/>
    </location>
</feature>
<dbReference type="InterPro" id="IPR029058">
    <property type="entry name" value="AB_hydrolase_fold"/>
</dbReference>
<comment type="similarity">
    <text evidence="3 6">Belongs to the peptidase S33 family.</text>
</comment>
<keyword evidence="10" id="KW-1185">Reference proteome</keyword>
<dbReference type="Pfam" id="PF06441">
    <property type="entry name" value="EHN"/>
    <property type="match status" value="1"/>
</dbReference>
<dbReference type="InterPro" id="IPR010497">
    <property type="entry name" value="Epoxide_hydro_N"/>
</dbReference>
<proteinExistence type="inferred from homology"/>
<dbReference type="GO" id="GO:0005789">
    <property type="term" value="C:endoplasmic reticulum membrane"/>
    <property type="evidence" value="ECO:0007669"/>
    <property type="project" value="UniProtKB-SubCell"/>
</dbReference>
<comment type="catalytic activity">
    <reaction evidence="1 6">
        <text>1-(4-methoxyphenyl)-N-methyl-N-[(3-methyloxetan-3-yl)methyl]methanamine + H2O = 2-{[(4-methoxybenzyl)(methyl)amino]methyl}-2-methylpropane-1,3-diol</text>
        <dbReference type="Rhea" id="RHEA:55764"/>
        <dbReference type="ChEBI" id="CHEBI:15377"/>
        <dbReference type="ChEBI" id="CHEBI:139161"/>
        <dbReference type="ChEBI" id="CHEBI:139164"/>
        <dbReference type="EC" id="3.3.2.9"/>
    </reaction>
</comment>
<dbReference type="EC" id="3.3.2.9" evidence="6"/>
<evidence type="ECO:0000256" key="5">
    <source>
        <dbReference type="ARBA" id="ARBA00022801"/>
    </source>
</evidence>
<dbReference type="PANTHER" id="PTHR21661">
    <property type="entry name" value="EPOXIDE HYDROLASE 1-RELATED"/>
    <property type="match status" value="1"/>
</dbReference>
<gene>
    <name evidence="9" type="ORF">Zmor_007128</name>
</gene>
<comment type="subcellular location">
    <subcellularLocation>
        <location evidence="6">Endoplasmic reticulum membrane</location>
    </subcellularLocation>
    <subcellularLocation>
        <location evidence="2">Microsome membrane</location>
        <topology evidence="2">Single-pass membrane protein</topology>
    </subcellularLocation>
</comment>
<comment type="caution">
    <text evidence="9">The sequence shown here is derived from an EMBL/GenBank/DDBJ whole genome shotgun (WGS) entry which is preliminary data.</text>
</comment>
<organism evidence="9 10">
    <name type="scientific">Zophobas morio</name>
    <dbReference type="NCBI Taxonomy" id="2755281"/>
    <lineage>
        <taxon>Eukaryota</taxon>
        <taxon>Metazoa</taxon>
        <taxon>Ecdysozoa</taxon>
        <taxon>Arthropoda</taxon>
        <taxon>Hexapoda</taxon>
        <taxon>Insecta</taxon>
        <taxon>Pterygota</taxon>
        <taxon>Neoptera</taxon>
        <taxon>Endopterygota</taxon>
        <taxon>Coleoptera</taxon>
        <taxon>Polyphaga</taxon>
        <taxon>Cucujiformia</taxon>
        <taxon>Tenebrionidae</taxon>
        <taxon>Zophobas</taxon>
    </lineage>
</organism>
<evidence type="ECO:0000313" key="9">
    <source>
        <dbReference type="EMBL" id="KAJ3662801.1"/>
    </source>
</evidence>
<feature type="active site" description="Nucleophile" evidence="7">
    <location>
        <position position="227"/>
    </location>
</feature>
<keyword evidence="6" id="KW-0256">Endoplasmic reticulum</keyword>
<evidence type="ECO:0000256" key="1">
    <source>
        <dbReference type="ARBA" id="ARBA00000221"/>
    </source>
</evidence>
<evidence type="ECO:0000313" key="10">
    <source>
        <dbReference type="Proteomes" id="UP001168821"/>
    </source>
</evidence>
<accession>A0AA38IYE5</accession>
<name>A0AA38IYE5_9CUCU</name>
<comment type="catalytic activity">
    <reaction evidence="6">
        <text>cis-stilbene oxide + H2O = (1R,2R)-hydrobenzoin</text>
        <dbReference type="Rhea" id="RHEA:23900"/>
        <dbReference type="ChEBI" id="CHEBI:15377"/>
        <dbReference type="ChEBI" id="CHEBI:50004"/>
        <dbReference type="ChEBI" id="CHEBI:50014"/>
        <dbReference type="EC" id="3.3.2.9"/>
    </reaction>
</comment>
<reference evidence="9" key="1">
    <citation type="journal article" date="2023" name="G3 (Bethesda)">
        <title>Whole genome assemblies of Zophobas morio and Tenebrio molitor.</title>
        <authorList>
            <person name="Kaur S."/>
            <person name="Stinson S.A."/>
            <person name="diCenzo G.C."/>
        </authorList>
    </citation>
    <scope>NUCLEOTIDE SEQUENCE</scope>
    <source>
        <strain evidence="9">QUZm001</strain>
    </source>
</reference>
<dbReference type="PANTHER" id="PTHR21661:SF35">
    <property type="entry name" value="EPOXIDE HYDROLASE"/>
    <property type="match status" value="1"/>
</dbReference>
<evidence type="ECO:0000256" key="7">
    <source>
        <dbReference type="PIRSR" id="PIRSR001112-1"/>
    </source>
</evidence>
<protein>
    <recommendedName>
        <fullName evidence="6">Epoxide hydrolase</fullName>
        <ecNumber evidence="6">3.3.2.9</ecNumber>
    </recommendedName>
</protein>
<keyword evidence="6" id="KW-0472">Membrane</keyword>
<evidence type="ECO:0000256" key="2">
    <source>
        <dbReference type="ARBA" id="ARBA00004111"/>
    </source>
</evidence>
<dbReference type="EMBL" id="JALNTZ010000002">
    <property type="protein sequence ID" value="KAJ3662801.1"/>
    <property type="molecule type" value="Genomic_DNA"/>
</dbReference>
<dbReference type="Proteomes" id="UP001168821">
    <property type="component" value="Unassembled WGS sequence"/>
</dbReference>
<dbReference type="SUPFAM" id="SSF53474">
    <property type="entry name" value="alpha/beta-Hydrolases"/>
    <property type="match status" value="1"/>
</dbReference>
<keyword evidence="4 6" id="KW-0058">Aromatic hydrocarbons catabolism</keyword>
<evidence type="ECO:0000256" key="6">
    <source>
        <dbReference type="PIRNR" id="PIRNR001112"/>
    </source>
</evidence>
<evidence type="ECO:0000256" key="4">
    <source>
        <dbReference type="ARBA" id="ARBA00022797"/>
    </source>
</evidence>
<dbReference type="InterPro" id="IPR016292">
    <property type="entry name" value="Epoxide_hydrolase"/>
</dbReference>
<evidence type="ECO:0000259" key="8">
    <source>
        <dbReference type="Pfam" id="PF06441"/>
    </source>
</evidence>
<feature type="domain" description="Epoxide hydrolase N-terminal" evidence="8">
    <location>
        <begin position="52"/>
        <end position="161"/>
    </location>
</feature>
<dbReference type="PRINTS" id="PR00412">
    <property type="entry name" value="EPOXHYDRLASE"/>
</dbReference>
<evidence type="ECO:0000256" key="3">
    <source>
        <dbReference type="ARBA" id="ARBA00010088"/>
    </source>
</evidence>
<sequence length="460" mass="52378">MSYACLIVTAIVVIILLKLVNKIRNLFKIPAVPYLEETWWGPRDKSEEDDSIKPFTINISDEVIEDLQHRLKKARPFIPPLEGIQQQYGLNTNLLNKIVEFWRTEYNWKERETFLNKFPQFVVSVQGLRLHYIHVKPENPEGRKVLPLLLLHGWPGSVREFYDIIPMLTTPRPGCNFVFEVIAPSLPGYGFSEAAVRPGLGAIQAALLFKNLMIKLGFPKFYIQGGDWGAIIIHHMGTLFPEQILGLHSNMCSVNSLKSNIKLFFYSFWPTLLVSPEHVHKIYPRLAKLANLVLETGYMHLQATKPDTVGVALNDSPVGLAAYIIEKFITWTNPAWKELEDGGLTKKYTYTALLDNVMIYWITNSITTSMRLYAETMSAANRTLQVDSIPVTVPTAAARFTYDLTYSPTVLLKEKFQNIVHASDYDAGHFAAFEEPKILSDDIFTAVEKMELFHKNQHSS</sequence>
<dbReference type="InterPro" id="IPR000639">
    <property type="entry name" value="Epox_hydrolase-like"/>
</dbReference>
<feature type="active site" description="Proton acceptor" evidence="7">
    <location>
        <position position="429"/>
    </location>
</feature>
<dbReference type="GO" id="GO:0033961">
    <property type="term" value="F:cis-stilbene-oxide hydrolase activity"/>
    <property type="evidence" value="ECO:0007669"/>
    <property type="project" value="UniProtKB-UniRule"/>
</dbReference>
<keyword evidence="5 6" id="KW-0378">Hydrolase</keyword>
<comment type="function">
    <text evidence="6">Catalyzes juvenile hormone hydrolysis.</text>
</comment>
<dbReference type="PIRSF" id="PIRSF001112">
    <property type="entry name" value="Epoxide_hydrolase"/>
    <property type="match status" value="1"/>
</dbReference>
<dbReference type="AlphaFoldDB" id="A0AA38IYE5"/>
<dbReference type="Gene3D" id="3.40.50.1820">
    <property type="entry name" value="alpha/beta hydrolase"/>
    <property type="match status" value="1"/>
</dbReference>
<dbReference type="GO" id="GO:0097176">
    <property type="term" value="P:epoxide metabolic process"/>
    <property type="evidence" value="ECO:0007669"/>
    <property type="project" value="TreeGrafter"/>
</dbReference>